<reference evidence="3 4" key="1">
    <citation type="submission" date="2021-01" db="EMBL/GenBank/DDBJ databases">
        <title>Whole genome shotgun sequence of Actinoplanes couchii NBRC 106145.</title>
        <authorList>
            <person name="Komaki H."/>
            <person name="Tamura T."/>
        </authorList>
    </citation>
    <scope>NUCLEOTIDE SEQUENCE [LARGE SCALE GENOMIC DNA]</scope>
    <source>
        <strain evidence="3 4">NBRC 106145</strain>
    </source>
</reference>
<dbReference type="InterPro" id="IPR011991">
    <property type="entry name" value="ArsR-like_HTH"/>
</dbReference>
<comment type="caution">
    <text evidence="3">The sequence shown here is derived from an EMBL/GenBank/DDBJ whole genome shotgun (WGS) entry which is preliminary data.</text>
</comment>
<name>A0ABQ3X497_9ACTN</name>
<dbReference type="InterPro" id="IPR036388">
    <property type="entry name" value="WH-like_DNA-bd_sf"/>
</dbReference>
<feature type="compositionally biased region" description="Acidic residues" evidence="1">
    <location>
        <begin position="1"/>
        <end position="10"/>
    </location>
</feature>
<accession>A0ABQ3X497</accession>
<dbReference type="Pfam" id="PF12840">
    <property type="entry name" value="HTH_20"/>
    <property type="match status" value="1"/>
</dbReference>
<sequence length="217" mass="24038">MVSEEKDESGEPGKAAGPRPFEMTFVHLSGRQIQVLAHPLRVRLLGHLRAGGPATATSLAEVLETNSGATSYHLRQLAEAGLVAEEDRAGGGRQRWWRAVHDMSSWQRGFYEDDPDATAAAEWMETHQVNRFAELARSWREALPGESLEWQEAGGISDYLLTLDAGQLRELMEEVDGVVERHRAAARDDPRPGARPVVLYAAVLPETQGPRRHRATD</sequence>
<dbReference type="CDD" id="cd00090">
    <property type="entry name" value="HTH_ARSR"/>
    <property type="match status" value="1"/>
</dbReference>
<evidence type="ECO:0000256" key="1">
    <source>
        <dbReference type="SAM" id="MobiDB-lite"/>
    </source>
</evidence>
<feature type="region of interest" description="Disordered" evidence="1">
    <location>
        <begin position="1"/>
        <end position="20"/>
    </location>
</feature>
<dbReference type="SMART" id="SM00418">
    <property type="entry name" value="HTH_ARSR"/>
    <property type="match status" value="1"/>
</dbReference>
<gene>
    <name evidence="3" type="ORF">Aco03nite_017230</name>
</gene>
<dbReference type="EMBL" id="BOMG01000027">
    <property type="protein sequence ID" value="GID53319.1"/>
    <property type="molecule type" value="Genomic_DNA"/>
</dbReference>
<dbReference type="Proteomes" id="UP000612282">
    <property type="component" value="Unassembled WGS sequence"/>
</dbReference>
<dbReference type="InterPro" id="IPR036390">
    <property type="entry name" value="WH_DNA-bd_sf"/>
</dbReference>
<dbReference type="SUPFAM" id="SSF46785">
    <property type="entry name" value="Winged helix' DNA-binding domain"/>
    <property type="match status" value="1"/>
</dbReference>
<dbReference type="Gene3D" id="1.10.10.10">
    <property type="entry name" value="Winged helix-like DNA-binding domain superfamily/Winged helix DNA-binding domain"/>
    <property type="match status" value="1"/>
</dbReference>
<evidence type="ECO:0000313" key="3">
    <source>
        <dbReference type="EMBL" id="GID53319.1"/>
    </source>
</evidence>
<keyword evidence="4" id="KW-1185">Reference proteome</keyword>
<organism evidence="3 4">
    <name type="scientific">Actinoplanes couchii</name>
    <dbReference type="NCBI Taxonomy" id="403638"/>
    <lineage>
        <taxon>Bacteria</taxon>
        <taxon>Bacillati</taxon>
        <taxon>Actinomycetota</taxon>
        <taxon>Actinomycetes</taxon>
        <taxon>Micromonosporales</taxon>
        <taxon>Micromonosporaceae</taxon>
        <taxon>Actinoplanes</taxon>
    </lineage>
</organism>
<evidence type="ECO:0000313" key="4">
    <source>
        <dbReference type="Proteomes" id="UP000612282"/>
    </source>
</evidence>
<proteinExistence type="predicted"/>
<dbReference type="InterPro" id="IPR001845">
    <property type="entry name" value="HTH_ArsR_DNA-bd_dom"/>
</dbReference>
<evidence type="ECO:0000259" key="2">
    <source>
        <dbReference type="SMART" id="SM00418"/>
    </source>
</evidence>
<protein>
    <submittedName>
        <fullName evidence="3">Transcriptional regulator</fullName>
    </submittedName>
</protein>
<feature type="domain" description="HTH arsR-type" evidence="2">
    <location>
        <begin position="31"/>
        <end position="126"/>
    </location>
</feature>